<comment type="caution">
    <text evidence="3">The sequence shown here is derived from an EMBL/GenBank/DDBJ whole genome shotgun (WGS) entry which is preliminary data.</text>
</comment>
<reference evidence="4 5" key="1">
    <citation type="journal article" date="2019" name="Nat. Microbiol.">
        <title>Mediterranean grassland soil C-N compound turnover is dependent on rainfall and depth, and is mediated by genomically divergent microorganisms.</title>
        <authorList>
            <person name="Diamond S."/>
            <person name="Andeer P.F."/>
            <person name="Li Z."/>
            <person name="Crits-Christoph A."/>
            <person name="Burstein D."/>
            <person name="Anantharaman K."/>
            <person name="Lane K.R."/>
            <person name="Thomas B.C."/>
            <person name="Pan C."/>
            <person name="Northen T.R."/>
            <person name="Banfield J.F."/>
        </authorList>
    </citation>
    <scope>NUCLEOTIDE SEQUENCE [LARGE SCALE GENOMIC DNA]</scope>
    <source>
        <strain evidence="2">WS_4</strain>
        <strain evidence="3">WS_7</strain>
    </source>
</reference>
<protein>
    <submittedName>
        <fullName evidence="3">Uncharacterized protein</fullName>
    </submittedName>
</protein>
<evidence type="ECO:0000313" key="2">
    <source>
        <dbReference type="EMBL" id="TMQ56368.1"/>
    </source>
</evidence>
<evidence type="ECO:0000313" key="5">
    <source>
        <dbReference type="Proteomes" id="UP000319829"/>
    </source>
</evidence>
<evidence type="ECO:0000313" key="4">
    <source>
        <dbReference type="Proteomes" id="UP000317366"/>
    </source>
</evidence>
<evidence type="ECO:0000313" key="3">
    <source>
        <dbReference type="EMBL" id="TMQ62027.1"/>
    </source>
</evidence>
<dbReference type="Proteomes" id="UP000319829">
    <property type="component" value="Unassembled WGS sequence"/>
</dbReference>
<dbReference type="AlphaFoldDB" id="A0A538TEJ4"/>
<feature type="region of interest" description="Disordered" evidence="1">
    <location>
        <begin position="131"/>
        <end position="150"/>
    </location>
</feature>
<dbReference type="Proteomes" id="UP000317366">
    <property type="component" value="Unassembled WGS sequence"/>
</dbReference>
<accession>A0A538TEJ4</accession>
<name>A0A538TEJ4_UNCEI</name>
<gene>
    <name evidence="2" type="ORF">E6K74_00060</name>
    <name evidence="3" type="ORF">E6K77_08865</name>
</gene>
<dbReference type="EMBL" id="VBOX01000087">
    <property type="protein sequence ID" value="TMQ62027.1"/>
    <property type="molecule type" value="Genomic_DNA"/>
</dbReference>
<dbReference type="EMBL" id="VBOU01000001">
    <property type="protein sequence ID" value="TMQ56368.1"/>
    <property type="molecule type" value="Genomic_DNA"/>
</dbReference>
<proteinExistence type="predicted"/>
<evidence type="ECO:0000256" key="1">
    <source>
        <dbReference type="SAM" id="MobiDB-lite"/>
    </source>
</evidence>
<organism evidence="3 4">
    <name type="scientific">Eiseniibacteriota bacterium</name>
    <dbReference type="NCBI Taxonomy" id="2212470"/>
    <lineage>
        <taxon>Bacteria</taxon>
        <taxon>Candidatus Eiseniibacteriota</taxon>
    </lineage>
</organism>
<dbReference type="PROSITE" id="PS51257">
    <property type="entry name" value="PROKAR_LIPOPROTEIN"/>
    <property type="match status" value="1"/>
</dbReference>
<sequence length="772" mass="84908">MPSSRMRYIGLIPMIVLAFIFAASCSKAPTPPIHPPHLDPQTELTFAPIEFDTTAFRVHFYWNAYDDDGEVMRFHFAVDADTLLPINEWRTTTAKDTILLFLVDPVKELKVHVFKVSAEDNEGRWDKTPASRAFSAKTAPPTSKIEKGPEAFNPLVGPNFTFEWSGLDPDGGETGGKAAVDSFQYLLLRVGGIADTDVPPNHDPLPQWCLEDYTAMIRAAVGDALPALWTSLPPCGDRRTRHIDDWKWQGIRGLKRRFRNVTQGEYVFAERAVDIAGATEKDLEFRQNIRHFSVTNQNFGPTLTVCSSILNRCLDGAKGPDDFARKQLQVFEGETVSFSWSATAETYGGEIVGYTYALDDTSSFPGLDPRQLGVTFRPSDLFPGNHRLYVRCVDDGGLVTNFILPLLIVHPNFKEPTHPRAILFVDDSSLLFGGGNSVSDQTETDWWNLGTGGVGPLFSTKTPYLEWDTIEHGQGSVEGRKQPDPSDLAEFTTVVWTTDNNNGSGQNGALFKTIAGGDYSELQGYLRAGGTMILTGWNLARSTTGGPSALMYNTIAGICGTFAPNSLQYNQTIFPRMFMGLNRAEQNSEGLRSRGSADFVRGIPTPRAAALGFDTARVDTGNGSFAPGSYKWNTQTVPPPQNLDLQLFPGLPVVEGWYLAPEFGCRAIQDFGYEDHSQPIVQVLYTYHGVGKGADQKAGPSPREGLPCASFVQSHDFGVNQTNHGVYDPSAAIGRIAFFTFPFYFLKDADAVNIMVKAFDYVNHSPTLPPIP</sequence>